<sequence length="173" mass="18638">MITRTAGRSAALATLLSLPGSIVPSHAATPLQPVTTVQGYADALHAASGGLTQTPAFPTQIPVTQPVFAYADSADSGTISFDRTADCHGAHYCNIGTFRIDRASIDRMKDMKGRSITRRLRDGTFFTPAHVMADSFPAQLQWRAGQQTVTISWANLPPQEERATLTAMRHSVK</sequence>
<evidence type="ECO:0000256" key="1">
    <source>
        <dbReference type="SAM" id="SignalP"/>
    </source>
</evidence>
<proteinExistence type="predicted"/>
<dbReference type="OrthoDB" id="5244073at2"/>
<dbReference type="RefSeq" id="WP_077806834.1">
    <property type="nucleotide sequence ID" value="NZ_BJXS01000002.1"/>
</dbReference>
<gene>
    <name evidence="2" type="ORF">A0U93_07690</name>
</gene>
<reference evidence="2 3" key="1">
    <citation type="submission" date="2016-03" db="EMBL/GenBank/DDBJ databases">
        <title>Acetic acid bacteria sequencing.</title>
        <authorList>
            <person name="Brandt J."/>
            <person name="Jakob F."/>
            <person name="Vogel R.F."/>
        </authorList>
    </citation>
    <scope>NUCLEOTIDE SEQUENCE [LARGE SCALE GENOMIC DNA]</scope>
    <source>
        <strain evidence="2 3">NBRC 101099</strain>
    </source>
</reference>
<dbReference type="AlphaFoldDB" id="A0A1U9KPX7"/>
<keyword evidence="1" id="KW-0732">Signal</keyword>
<name>A0A1U9KPX7_9PROT</name>
<dbReference type="EMBL" id="CP014691">
    <property type="protein sequence ID" value="AQS87838.1"/>
    <property type="molecule type" value="Genomic_DNA"/>
</dbReference>
<keyword evidence="3" id="KW-1185">Reference proteome</keyword>
<protein>
    <recommendedName>
        <fullName evidence="4">Lipoprotein</fullName>
    </recommendedName>
</protein>
<evidence type="ECO:0008006" key="4">
    <source>
        <dbReference type="Google" id="ProtNLM"/>
    </source>
</evidence>
<accession>A0A1U9KPX7</accession>
<evidence type="ECO:0000313" key="2">
    <source>
        <dbReference type="EMBL" id="AQS87838.1"/>
    </source>
</evidence>
<dbReference type="KEGG" id="nch:A0U93_07690"/>
<evidence type="ECO:0000313" key="3">
    <source>
        <dbReference type="Proteomes" id="UP000188604"/>
    </source>
</evidence>
<feature type="signal peptide" evidence="1">
    <location>
        <begin position="1"/>
        <end position="27"/>
    </location>
</feature>
<dbReference type="Proteomes" id="UP000188604">
    <property type="component" value="Chromosome"/>
</dbReference>
<feature type="chain" id="PRO_5012934030" description="Lipoprotein" evidence="1">
    <location>
        <begin position="28"/>
        <end position="173"/>
    </location>
</feature>
<organism evidence="2 3">
    <name type="scientific">Neoasaia chiangmaiensis</name>
    <dbReference type="NCBI Taxonomy" id="320497"/>
    <lineage>
        <taxon>Bacteria</taxon>
        <taxon>Pseudomonadati</taxon>
        <taxon>Pseudomonadota</taxon>
        <taxon>Alphaproteobacteria</taxon>
        <taxon>Acetobacterales</taxon>
        <taxon>Acetobacteraceae</taxon>
        <taxon>Neoasaia</taxon>
    </lineage>
</organism>
<dbReference type="STRING" id="320497.A0U93_07690"/>